<comment type="subunit">
    <text evidence="9">Homodimer.</text>
</comment>
<comment type="function">
    <text evidence="9">Catalyzes the condensation reaction of fatty acid synthesis by the addition to an acyl acceptor of two carbons from malonyl-ACP. Catalyzes the first condensation reaction which initiates fatty acid synthesis and may therefore play a role in governing the total rate of fatty acid production. Possesses both acetoacetyl-ACP synthase and acetyl transacylase activities. Its substrate specificity determines the biosynthesis of branched-chain and/or straight-chain of fatty acids.</text>
</comment>
<evidence type="ECO:0000259" key="10">
    <source>
        <dbReference type="Pfam" id="PF08541"/>
    </source>
</evidence>
<keyword evidence="9" id="KW-0511">Multifunctional enzyme</keyword>
<comment type="similarity">
    <text evidence="1 9">Belongs to the thiolase-like superfamily. FabH family.</text>
</comment>
<proteinExistence type="inferred from homology"/>
<dbReference type="PANTHER" id="PTHR34069">
    <property type="entry name" value="3-OXOACYL-[ACYL-CARRIER-PROTEIN] SYNTHASE 3"/>
    <property type="match status" value="1"/>
</dbReference>
<comment type="subcellular location">
    <subcellularLocation>
        <location evidence="9">Cytoplasm</location>
    </subcellularLocation>
</comment>
<gene>
    <name evidence="9" type="primary">fabH</name>
    <name evidence="12" type="ORF">GCM10009825_39600</name>
</gene>
<evidence type="ECO:0000313" key="13">
    <source>
        <dbReference type="Proteomes" id="UP001500102"/>
    </source>
</evidence>
<feature type="active site" evidence="9">
    <location>
        <position position="309"/>
    </location>
</feature>
<sequence>MSVPTLKQAPVQENTRIMGIGAYRPSVIVTNEDVCQWIDSSDEWIRQRTGIITRHRAPADVSVIDMAEGAAREALQKAGIEASQLGAVIVSTVTHPYATPSAAASLADRLGATPAPAFDISAACAGYCYGIAQGDALVRSGAATYVLVVGAEKLSDVIDNTERTISFLLGDGAGAVVIGPSDTPGIGPSVWGSDGSKWDAIGMTHSMLDIRELALTGKRGAAVSAEEAAVTDASLWPTLRQDGQTVFRWAVWEMAKVAQQALDAAGVTAEDLAAFIPHQANMRIIDEMAKKLKLPETVKIARDIADAGNTSAASIPLATHRLLEENPELSGGLALQIGFGAGLVFGAQVIVLPKVAAAFPN</sequence>
<dbReference type="SUPFAM" id="SSF53901">
    <property type="entry name" value="Thiolase-like"/>
    <property type="match status" value="1"/>
</dbReference>
<feature type="domain" description="Beta-ketoacyl-[acyl-carrier-protein] synthase III N-terminal" evidence="11">
    <location>
        <begin position="118"/>
        <end position="195"/>
    </location>
</feature>
<dbReference type="PANTHER" id="PTHR34069:SF2">
    <property type="entry name" value="BETA-KETOACYL-[ACYL-CARRIER-PROTEIN] SYNTHASE III"/>
    <property type="match status" value="1"/>
</dbReference>
<dbReference type="InterPro" id="IPR013751">
    <property type="entry name" value="ACP_syn_III_N"/>
</dbReference>
<dbReference type="HAMAP" id="MF_01815">
    <property type="entry name" value="FabH"/>
    <property type="match status" value="1"/>
</dbReference>
<comment type="catalytic activity">
    <reaction evidence="9">
        <text>malonyl-[ACP] + acetyl-CoA + H(+) = 3-oxobutanoyl-[ACP] + CO2 + CoA</text>
        <dbReference type="Rhea" id="RHEA:12080"/>
        <dbReference type="Rhea" id="RHEA-COMP:9623"/>
        <dbReference type="Rhea" id="RHEA-COMP:9625"/>
        <dbReference type="ChEBI" id="CHEBI:15378"/>
        <dbReference type="ChEBI" id="CHEBI:16526"/>
        <dbReference type="ChEBI" id="CHEBI:57287"/>
        <dbReference type="ChEBI" id="CHEBI:57288"/>
        <dbReference type="ChEBI" id="CHEBI:78449"/>
        <dbReference type="ChEBI" id="CHEBI:78450"/>
        <dbReference type="EC" id="2.3.1.180"/>
    </reaction>
</comment>
<evidence type="ECO:0000256" key="9">
    <source>
        <dbReference type="HAMAP-Rule" id="MF_01815"/>
    </source>
</evidence>
<dbReference type="NCBIfam" id="TIGR00747">
    <property type="entry name" value="fabH"/>
    <property type="match status" value="1"/>
</dbReference>
<keyword evidence="2 9" id="KW-0963">Cytoplasm</keyword>
<dbReference type="CDD" id="cd00830">
    <property type="entry name" value="KAS_III"/>
    <property type="match status" value="1"/>
</dbReference>
<dbReference type="InterPro" id="IPR013747">
    <property type="entry name" value="ACP_syn_III_C"/>
</dbReference>
<name>A0ABN2ZR42_9MICC</name>
<dbReference type="InterPro" id="IPR004655">
    <property type="entry name" value="FabH"/>
</dbReference>
<evidence type="ECO:0000256" key="7">
    <source>
        <dbReference type="ARBA" id="ARBA00023160"/>
    </source>
</evidence>
<evidence type="ECO:0000256" key="1">
    <source>
        <dbReference type="ARBA" id="ARBA00008642"/>
    </source>
</evidence>
<dbReference type="Gene3D" id="3.40.47.10">
    <property type="match status" value="2"/>
</dbReference>
<evidence type="ECO:0000313" key="12">
    <source>
        <dbReference type="EMBL" id="GAA2146196.1"/>
    </source>
</evidence>
<comment type="domain">
    <text evidence="9">The last Arg residue of the ACP-binding site is essential for the weak association between ACP/AcpP and FabH.</text>
</comment>
<keyword evidence="13" id="KW-1185">Reference proteome</keyword>
<protein>
    <recommendedName>
        <fullName evidence="9">Beta-ketoacyl-[acyl-carrier-protein] synthase III</fullName>
        <shortName evidence="9">Beta-ketoacyl-ACP synthase III</shortName>
        <shortName evidence="9">KAS III</shortName>
        <ecNumber evidence="9">2.3.1.180</ecNumber>
    </recommendedName>
    <alternativeName>
        <fullName evidence="9">3-oxoacyl-[acyl-carrier-protein] synthase 3</fullName>
    </alternativeName>
    <alternativeName>
        <fullName evidence="9">3-oxoacyl-[acyl-carrier-protein] synthase III</fullName>
    </alternativeName>
</protein>
<keyword evidence="8 9" id="KW-0012">Acyltransferase</keyword>
<evidence type="ECO:0000256" key="8">
    <source>
        <dbReference type="ARBA" id="ARBA00023315"/>
    </source>
</evidence>
<evidence type="ECO:0000256" key="4">
    <source>
        <dbReference type="ARBA" id="ARBA00022679"/>
    </source>
</evidence>
<accession>A0ABN2ZR42</accession>
<evidence type="ECO:0000256" key="6">
    <source>
        <dbReference type="ARBA" id="ARBA00023098"/>
    </source>
</evidence>
<keyword evidence="3 9" id="KW-0444">Lipid biosynthesis</keyword>
<feature type="domain" description="Beta-ketoacyl-[acyl-carrier-protein] synthase III C-terminal" evidence="10">
    <location>
        <begin position="262"/>
        <end position="350"/>
    </location>
</feature>
<feature type="region of interest" description="ACP-binding" evidence="9">
    <location>
        <begin position="279"/>
        <end position="283"/>
    </location>
</feature>
<organism evidence="12 13">
    <name type="scientific">Arthrobacter humicola</name>
    <dbReference type="NCBI Taxonomy" id="409291"/>
    <lineage>
        <taxon>Bacteria</taxon>
        <taxon>Bacillati</taxon>
        <taxon>Actinomycetota</taxon>
        <taxon>Actinomycetes</taxon>
        <taxon>Micrococcales</taxon>
        <taxon>Micrococcaceae</taxon>
        <taxon>Arthrobacter</taxon>
    </lineage>
</organism>
<dbReference type="Pfam" id="PF08545">
    <property type="entry name" value="ACP_syn_III"/>
    <property type="match status" value="1"/>
</dbReference>
<dbReference type="Proteomes" id="UP001500102">
    <property type="component" value="Unassembled WGS sequence"/>
</dbReference>
<comment type="pathway">
    <text evidence="9">Lipid metabolism; fatty acid biosynthesis.</text>
</comment>
<dbReference type="InterPro" id="IPR016039">
    <property type="entry name" value="Thiolase-like"/>
</dbReference>
<comment type="caution">
    <text evidence="12">The sequence shown here is derived from an EMBL/GenBank/DDBJ whole genome shotgun (WGS) entry which is preliminary data.</text>
</comment>
<evidence type="ECO:0000259" key="11">
    <source>
        <dbReference type="Pfam" id="PF08545"/>
    </source>
</evidence>
<feature type="active site" evidence="9">
    <location>
        <position position="124"/>
    </location>
</feature>
<keyword evidence="6 9" id="KW-0443">Lipid metabolism</keyword>
<dbReference type="Pfam" id="PF08541">
    <property type="entry name" value="ACP_syn_III_C"/>
    <property type="match status" value="1"/>
</dbReference>
<keyword evidence="7 9" id="KW-0275">Fatty acid biosynthesis</keyword>
<evidence type="ECO:0000256" key="2">
    <source>
        <dbReference type="ARBA" id="ARBA00022490"/>
    </source>
</evidence>
<evidence type="ECO:0000256" key="3">
    <source>
        <dbReference type="ARBA" id="ARBA00022516"/>
    </source>
</evidence>
<keyword evidence="5 9" id="KW-0276">Fatty acid metabolism</keyword>
<dbReference type="NCBIfam" id="NF006829">
    <property type="entry name" value="PRK09352.1"/>
    <property type="match status" value="1"/>
</dbReference>
<reference evidence="12 13" key="1">
    <citation type="journal article" date="2019" name="Int. J. Syst. Evol. Microbiol.">
        <title>The Global Catalogue of Microorganisms (GCM) 10K type strain sequencing project: providing services to taxonomists for standard genome sequencing and annotation.</title>
        <authorList>
            <consortium name="The Broad Institute Genomics Platform"/>
            <consortium name="The Broad Institute Genome Sequencing Center for Infectious Disease"/>
            <person name="Wu L."/>
            <person name="Ma J."/>
        </authorList>
    </citation>
    <scope>NUCLEOTIDE SEQUENCE [LARGE SCALE GENOMIC DNA]</scope>
    <source>
        <strain evidence="12 13">JCM 15921</strain>
    </source>
</reference>
<feature type="active site" evidence="9">
    <location>
        <position position="278"/>
    </location>
</feature>
<dbReference type="RefSeq" id="WP_344368128.1">
    <property type="nucleotide sequence ID" value="NZ_BAAAQB010000042.1"/>
</dbReference>
<evidence type="ECO:0000256" key="5">
    <source>
        <dbReference type="ARBA" id="ARBA00022832"/>
    </source>
</evidence>
<dbReference type="EC" id="2.3.1.180" evidence="9"/>
<keyword evidence="4 9" id="KW-0808">Transferase</keyword>
<dbReference type="EMBL" id="BAAAQB010000042">
    <property type="protein sequence ID" value="GAA2146196.1"/>
    <property type="molecule type" value="Genomic_DNA"/>
</dbReference>